<comment type="caution">
    <text evidence="3">The sequence shown here is derived from an EMBL/GenBank/DDBJ whole genome shotgun (WGS) entry which is preliminary data.</text>
</comment>
<dbReference type="GeneID" id="36560951"/>
<proteinExistence type="predicted"/>
<evidence type="ECO:0000313" key="3">
    <source>
        <dbReference type="EMBL" id="PLB49068.1"/>
    </source>
</evidence>
<dbReference type="STRING" id="1392250.A0A2I2G876"/>
<evidence type="ECO:0000256" key="1">
    <source>
        <dbReference type="SAM" id="MobiDB-lite"/>
    </source>
</evidence>
<keyword evidence="2" id="KW-0732">Signal</keyword>
<name>A0A2I2G876_9EURO</name>
<evidence type="ECO:0000256" key="2">
    <source>
        <dbReference type="SAM" id="SignalP"/>
    </source>
</evidence>
<gene>
    <name evidence="3" type="ORF">P170DRAFT_475394</name>
</gene>
<dbReference type="OrthoDB" id="2343925at2759"/>
<feature type="signal peptide" evidence="2">
    <location>
        <begin position="1"/>
        <end position="22"/>
    </location>
</feature>
<evidence type="ECO:0000313" key="4">
    <source>
        <dbReference type="Proteomes" id="UP000234275"/>
    </source>
</evidence>
<reference evidence="3 4" key="1">
    <citation type="submission" date="2016-12" db="EMBL/GenBank/DDBJ databases">
        <title>The genomes of Aspergillus section Nigri reveals drivers in fungal speciation.</title>
        <authorList>
            <consortium name="DOE Joint Genome Institute"/>
            <person name="Vesth T.C."/>
            <person name="Nybo J."/>
            <person name="Theobald S."/>
            <person name="Brandl J."/>
            <person name="Frisvad J.C."/>
            <person name="Nielsen K.F."/>
            <person name="Lyhne E.K."/>
            <person name="Kogle M.E."/>
            <person name="Kuo A."/>
            <person name="Riley R."/>
            <person name="Clum A."/>
            <person name="Nolan M."/>
            <person name="Lipzen A."/>
            <person name="Salamov A."/>
            <person name="Henrissat B."/>
            <person name="Wiebenga A."/>
            <person name="De Vries R.P."/>
            <person name="Grigoriev I.V."/>
            <person name="Mortensen U.H."/>
            <person name="Andersen M.R."/>
            <person name="Baker S.E."/>
        </authorList>
    </citation>
    <scope>NUCLEOTIDE SEQUENCE [LARGE SCALE GENOMIC DNA]</scope>
    <source>
        <strain evidence="3 4">IBT 23096</strain>
    </source>
</reference>
<dbReference type="EMBL" id="MSFO01000004">
    <property type="protein sequence ID" value="PLB49068.1"/>
    <property type="molecule type" value="Genomic_DNA"/>
</dbReference>
<organism evidence="3 4">
    <name type="scientific">Aspergillus steynii IBT 23096</name>
    <dbReference type="NCBI Taxonomy" id="1392250"/>
    <lineage>
        <taxon>Eukaryota</taxon>
        <taxon>Fungi</taxon>
        <taxon>Dikarya</taxon>
        <taxon>Ascomycota</taxon>
        <taxon>Pezizomycotina</taxon>
        <taxon>Eurotiomycetes</taxon>
        <taxon>Eurotiomycetidae</taxon>
        <taxon>Eurotiales</taxon>
        <taxon>Aspergillaceae</taxon>
        <taxon>Aspergillus</taxon>
        <taxon>Aspergillus subgen. Circumdati</taxon>
    </lineage>
</organism>
<feature type="region of interest" description="Disordered" evidence="1">
    <location>
        <begin position="68"/>
        <end position="90"/>
    </location>
</feature>
<dbReference type="Proteomes" id="UP000234275">
    <property type="component" value="Unassembled WGS sequence"/>
</dbReference>
<dbReference type="AlphaFoldDB" id="A0A2I2G876"/>
<keyword evidence="4" id="KW-1185">Reference proteome</keyword>
<accession>A0A2I2G876</accession>
<dbReference type="RefSeq" id="XP_024704370.1">
    <property type="nucleotide sequence ID" value="XM_024853253.1"/>
</dbReference>
<feature type="chain" id="PRO_5014139365" evidence="2">
    <location>
        <begin position="23"/>
        <end position="130"/>
    </location>
</feature>
<protein>
    <submittedName>
        <fullName evidence="3">Uncharacterized protein</fullName>
    </submittedName>
</protein>
<sequence>MEPPSLVITLFRLELFRCLVSSSACNGADRFAGTRTQYLAQDVCRHLATMCRQFNDYGSREENNLNSINFPEFQQGEDETDDTGSQRGDNAKRSLFDIANYERECLKLAVRRLQPQIKEPVRKAWRVSLT</sequence>
<dbReference type="VEuPathDB" id="FungiDB:P170DRAFT_475394"/>